<reference evidence="4 5" key="1">
    <citation type="submission" date="2016-04" db="EMBL/GenBank/DDBJ databases">
        <title>Genome analyses suggest a sexual origin of heterokaryosis in a supposedly ancient asexual fungus.</title>
        <authorList>
            <person name="Ropars J."/>
            <person name="Sedzielewska K."/>
            <person name="Noel J."/>
            <person name="Charron P."/>
            <person name="Farinelli L."/>
            <person name="Marton T."/>
            <person name="Kruger M."/>
            <person name="Pelin A."/>
            <person name="Brachmann A."/>
            <person name="Corradi N."/>
        </authorList>
    </citation>
    <scope>NUCLEOTIDE SEQUENCE [LARGE SCALE GENOMIC DNA]</scope>
    <source>
        <strain evidence="2 4">A5</strain>
        <strain evidence="3 5">C2</strain>
    </source>
</reference>
<gene>
    <name evidence="2" type="ORF">RhiirA5_370964</name>
    <name evidence="3" type="ORF">RhiirC2_705755</name>
</gene>
<evidence type="ECO:0008006" key="6">
    <source>
        <dbReference type="Google" id="ProtNLM"/>
    </source>
</evidence>
<accession>A0A2I1E2X2</accession>
<proteinExistence type="predicted"/>
<feature type="transmembrane region" description="Helical" evidence="1">
    <location>
        <begin position="50"/>
        <end position="78"/>
    </location>
</feature>
<evidence type="ECO:0000313" key="2">
    <source>
        <dbReference type="EMBL" id="PKC15081.1"/>
    </source>
</evidence>
<comment type="caution">
    <text evidence="2">The sequence shown here is derived from an EMBL/GenBank/DDBJ whole genome shotgun (WGS) entry which is preliminary data.</text>
</comment>
<name>A0A2I1E2X2_9GLOM</name>
<keyword evidence="1" id="KW-1133">Transmembrane helix</keyword>
<dbReference type="Proteomes" id="UP000232722">
    <property type="component" value="Unassembled WGS sequence"/>
</dbReference>
<sequence>MAFHYETSHSNPRDKKNCCCLPVAVVAVAVGAVGAVVVAVVAAAAATAGFLFFGSISFSRCLMLIRALFPTLLTCFNINKIKSAFLMMQKGLLDEIMNRFITLNLGK</sequence>
<evidence type="ECO:0000313" key="5">
    <source>
        <dbReference type="Proteomes" id="UP000233469"/>
    </source>
</evidence>
<feature type="transmembrane region" description="Helical" evidence="1">
    <location>
        <begin position="21"/>
        <end position="44"/>
    </location>
</feature>
<dbReference type="EMBL" id="LLXL01000080">
    <property type="protein sequence ID" value="PKK78506.1"/>
    <property type="molecule type" value="Genomic_DNA"/>
</dbReference>
<reference evidence="2 4" key="2">
    <citation type="submission" date="2017-09" db="EMBL/GenBank/DDBJ databases">
        <title>Extensive intraspecific genome diversity in a model arbuscular mycorrhizal fungus.</title>
        <authorList>
            <person name="Chen E.C."/>
            <person name="Morin E."/>
            <person name="Beaudet D."/>
            <person name="Noel J."/>
            <person name="Ndikumana S."/>
            <person name="Charron P."/>
            <person name="St-Onge C."/>
            <person name="Giorgi J."/>
            <person name="Grigoriev I.V."/>
            <person name="Roux C."/>
            <person name="Martin F.M."/>
            <person name="Corradi N."/>
        </authorList>
    </citation>
    <scope>NUCLEOTIDE SEQUENCE [LARGE SCALE GENOMIC DNA]</scope>
    <source>
        <strain evidence="2 4">A5</strain>
    </source>
</reference>
<organism evidence="2 4">
    <name type="scientific">Rhizophagus irregularis</name>
    <dbReference type="NCBI Taxonomy" id="588596"/>
    <lineage>
        <taxon>Eukaryota</taxon>
        <taxon>Fungi</taxon>
        <taxon>Fungi incertae sedis</taxon>
        <taxon>Mucoromycota</taxon>
        <taxon>Glomeromycotina</taxon>
        <taxon>Glomeromycetes</taxon>
        <taxon>Glomerales</taxon>
        <taxon>Glomeraceae</taxon>
        <taxon>Rhizophagus</taxon>
    </lineage>
</organism>
<keyword evidence="1" id="KW-0812">Transmembrane</keyword>
<dbReference type="Proteomes" id="UP000233469">
    <property type="component" value="Unassembled WGS sequence"/>
</dbReference>
<evidence type="ECO:0000256" key="1">
    <source>
        <dbReference type="SAM" id="Phobius"/>
    </source>
</evidence>
<dbReference type="AlphaFoldDB" id="A0A2I1E2X2"/>
<dbReference type="EMBL" id="LLXJ01000103">
    <property type="protein sequence ID" value="PKC15081.1"/>
    <property type="molecule type" value="Genomic_DNA"/>
</dbReference>
<evidence type="ECO:0000313" key="3">
    <source>
        <dbReference type="EMBL" id="PKK78506.1"/>
    </source>
</evidence>
<reference evidence="3 5" key="3">
    <citation type="submission" date="2017-10" db="EMBL/GenBank/DDBJ databases">
        <title>Extensive intraspecific genome diversity in a model arbuscular mycorrhizal fungus.</title>
        <authorList>
            <person name="Chen E.C.H."/>
            <person name="Morin E."/>
            <person name="Baudet D."/>
            <person name="Noel J."/>
            <person name="Ndikumana S."/>
            <person name="Charron P."/>
            <person name="St-Onge C."/>
            <person name="Giorgi J."/>
            <person name="Grigoriev I.V."/>
            <person name="Roux C."/>
            <person name="Martin F.M."/>
            <person name="Corradi N."/>
        </authorList>
    </citation>
    <scope>NUCLEOTIDE SEQUENCE [LARGE SCALE GENOMIC DNA]</scope>
    <source>
        <strain evidence="3 5">C2</strain>
    </source>
</reference>
<keyword evidence="1" id="KW-0472">Membrane</keyword>
<evidence type="ECO:0000313" key="4">
    <source>
        <dbReference type="Proteomes" id="UP000232722"/>
    </source>
</evidence>
<protein>
    <recommendedName>
        <fullName evidence="6">Transmembrane protein</fullName>
    </recommendedName>
</protein>